<dbReference type="AlphaFoldDB" id="A0AAD5X939"/>
<sequence length="325" mass="35810">MSTVRHSDDIVFTELNPSEDYKSSVLAGLRPELIIEIAGRALSFWVYQTTQEACFQEMIYRNLDEKYTQLEHQVQTVVREANHEIQSLRDRLNGLTKEQEMEKRRNHELSEQYAEKGRQFQKLQLMYDKLKRRTLLAQQGNPPSAGQGPVQPAQPPFAPGFAPQQVRIPLMLISGHFPEQDHIQAPVAAHLPNGPPRAHFQQQVPLDQPGPQPPNPMVRRTFGSNFAGNQVGGGQHAGGGGHNNMNLMPASNNMRVGGVAGFNNGARMTGVGMQSPVMGRPRTPMLGGQFAQFGGSVQGQGHGTPRSRMINGNLVSGVGHLHQAR</sequence>
<dbReference type="Proteomes" id="UP001212841">
    <property type="component" value="Unassembled WGS sequence"/>
</dbReference>
<evidence type="ECO:0000256" key="1">
    <source>
        <dbReference type="SAM" id="Coils"/>
    </source>
</evidence>
<accession>A0AAD5X939</accession>
<evidence type="ECO:0000313" key="4">
    <source>
        <dbReference type="Proteomes" id="UP001212841"/>
    </source>
</evidence>
<dbReference type="InterPro" id="IPR042448">
    <property type="entry name" value="CCNB1IP1"/>
</dbReference>
<dbReference type="GO" id="GO:0000795">
    <property type="term" value="C:synaptonemal complex"/>
    <property type="evidence" value="ECO:0007669"/>
    <property type="project" value="InterPro"/>
</dbReference>
<feature type="compositionally biased region" description="Low complexity" evidence="2">
    <location>
        <begin position="142"/>
        <end position="151"/>
    </location>
</feature>
<name>A0AAD5X939_9FUNG</name>
<organism evidence="3 4">
    <name type="scientific">Rhizophlyctis rosea</name>
    <dbReference type="NCBI Taxonomy" id="64517"/>
    <lineage>
        <taxon>Eukaryota</taxon>
        <taxon>Fungi</taxon>
        <taxon>Fungi incertae sedis</taxon>
        <taxon>Chytridiomycota</taxon>
        <taxon>Chytridiomycota incertae sedis</taxon>
        <taxon>Chytridiomycetes</taxon>
        <taxon>Rhizophlyctidales</taxon>
        <taxon>Rhizophlyctidaceae</taxon>
        <taxon>Rhizophlyctis</taxon>
    </lineage>
</organism>
<dbReference type="GO" id="GO:0061630">
    <property type="term" value="F:ubiquitin protein ligase activity"/>
    <property type="evidence" value="ECO:0007669"/>
    <property type="project" value="InterPro"/>
</dbReference>
<feature type="coiled-coil region" evidence="1">
    <location>
        <begin position="60"/>
        <end position="112"/>
    </location>
</feature>
<protein>
    <submittedName>
        <fullName evidence="3">Uncharacterized protein</fullName>
    </submittedName>
</protein>
<keyword evidence="4" id="KW-1185">Reference proteome</keyword>
<proteinExistence type="predicted"/>
<evidence type="ECO:0000313" key="3">
    <source>
        <dbReference type="EMBL" id="KAJ3056904.1"/>
    </source>
</evidence>
<reference evidence="3" key="1">
    <citation type="submission" date="2020-05" db="EMBL/GenBank/DDBJ databases">
        <title>Phylogenomic resolution of chytrid fungi.</title>
        <authorList>
            <person name="Stajich J.E."/>
            <person name="Amses K."/>
            <person name="Simmons R."/>
            <person name="Seto K."/>
            <person name="Myers J."/>
            <person name="Bonds A."/>
            <person name="Quandt C.A."/>
            <person name="Barry K."/>
            <person name="Liu P."/>
            <person name="Grigoriev I."/>
            <person name="Longcore J.E."/>
            <person name="James T.Y."/>
        </authorList>
    </citation>
    <scope>NUCLEOTIDE SEQUENCE</scope>
    <source>
        <strain evidence="3">JEL0318</strain>
    </source>
</reference>
<dbReference type="PANTHER" id="PTHR14305">
    <property type="entry name" value="E3 UBIQUITIN-PROTEIN LIGASE CCNB1IP1"/>
    <property type="match status" value="1"/>
</dbReference>
<feature type="region of interest" description="Disordered" evidence="2">
    <location>
        <begin position="138"/>
        <end position="161"/>
    </location>
</feature>
<keyword evidence="1" id="KW-0175">Coiled coil</keyword>
<comment type="caution">
    <text evidence="3">The sequence shown here is derived from an EMBL/GenBank/DDBJ whole genome shotgun (WGS) entry which is preliminary data.</text>
</comment>
<dbReference type="EMBL" id="JADGJD010000017">
    <property type="protein sequence ID" value="KAJ3056904.1"/>
    <property type="molecule type" value="Genomic_DNA"/>
</dbReference>
<dbReference type="PANTHER" id="PTHR14305:SF0">
    <property type="entry name" value="E3 UBIQUITIN-PROTEIN LIGASE CCNB1IP1"/>
    <property type="match status" value="1"/>
</dbReference>
<evidence type="ECO:0000256" key="2">
    <source>
        <dbReference type="SAM" id="MobiDB-lite"/>
    </source>
</evidence>
<dbReference type="GO" id="GO:0007131">
    <property type="term" value="P:reciprocal meiotic recombination"/>
    <property type="evidence" value="ECO:0007669"/>
    <property type="project" value="InterPro"/>
</dbReference>
<gene>
    <name evidence="3" type="ORF">HK097_003064</name>
</gene>